<dbReference type="SUPFAM" id="SSF57667">
    <property type="entry name" value="beta-beta-alpha zinc fingers"/>
    <property type="match status" value="1"/>
</dbReference>
<dbReference type="GO" id="GO:0033554">
    <property type="term" value="P:cellular response to stress"/>
    <property type="evidence" value="ECO:0007669"/>
    <property type="project" value="UniProtKB-ARBA"/>
</dbReference>
<dbReference type="FunFam" id="1.10.10.2030:FF:000001">
    <property type="entry name" value="DNA/RNA-binding protein KIN17, putative"/>
    <property type="match status" value="1"/>
</dbReference>
<dbReference type="Gene3D" id="2.160.10.10">
    <property type="entry name" value="Hexapeptide repeat proteins"/>
    <property type="match status" value="1"/>
</dbReference>
<dbReference type="GO" id="GO:0003983">
    <property type="term" value="F:UTP:glucose-1-phosphate uridylyltransferase activity"/>
    <property type="evidence" value="ECO:0007669"/>
    <property type="project" value="UniProtKB-EC"/>
</dbReference>
<dbReference type="CDD" id="cd00897">
    <property type="entry name" value="UGPase_euk"/>
    <property type="match status" value="1"/>
</dbReference>
<dbReference type="InterPro" id="IPR019447">
    <property type="entry name" value="DNA/RNA-bd_Kin17_WH-like_dom"/>
</dbReference>
<dbReference type="CDD" id="cd13155">
    <property type="entry name" value="KOW_KIN17"/>
    <property type="match status" value="1"/>
</dbReference>
<keyword evidence="8" id="KW-0479">Metal-binding</keyword>
<evidence type="ECO:0000256" key="14">
    <source>
        <dbReference type="SAM" id="Coils"/>
    </source>
</evidence>
<reference evidence="17 18" key="1">
    <citation type="submission" date="2015-01" db="EMBL/GenBank/DDBJ databases">
        <title>Evolution of Trichinella species and genotypes.</title>
        <authorList>
            <person name="Korhonen P.K."/>
            <person name="Edoardo P."/>
            <person name="Giuseppe L.R."/>
            <person name="Gasser R.B."/>
        </authorList>
    </citation>
    <scope>NUCLEOTIDE SEQUENCE [LARGE SCALE GENOMIC DNA]</scope>
    <source>
        <strain evidence="17">ISS176</strain>
    </source>
</reference>
<dbReference type="FunFam" id="2.30.30.30:FF:000021">
    <property type="entry name" value="DNA/RNA-binding protein KIN17, putative"/>
    <property type="match status" value="1"/>
</dbReference>
<dbReference type="SUPFAM" id="SSF53448">
    <property type="entry name" value="Nucleotide-diphospho-sugar transferases"/>
    <property type="match status" value="1"/>
</dbReference>
<evidence type="ECO:0000256" key="8">
    <source>
        <dbReference type="ARBA" id="ARBA00022723"/>
    </source>
</evidence>
<dbReference type="Pfam" id="PF25095">
    <property type="entry name" value="C2H2-zf_KIN17"/>
    <property type="match status" value="1"/>
</dbReference>
<dbReference type="PANTHER" id="PTHR43511">
    <property type="match status" value="1"/>
</dbReference>
<dbReference type="InterPro" id="IPR002618">
    <property type="entry name" value="UDPGP_fam"/>
</dbReference>
<evidence type="ECO:0000256" key="7">
    <source>
        <dbReference type="ARBA" id="ARBA00022695"/>
    </source>
</evidence>
<gene>
    <name evidence="17" type="primary">vha-14</name>
    <name evidence="17" type="ORF">T4C_13102</name>
</gene>
<keyword evidence="6 17" id="KW-0808">Transferase</keyword>
<dbReference type="UniPathway" id="UPA00164"/>
<dbReference type="InterPro" id="IPR041330">
    <property type="entry name" value="KN17_SH3"/>
</dbReference>
<evidence type="ECO:0000256" key="10">
    <source>
        <dbReference type="ARBA" id="ARBA00022833"/>
    </source>
</evidence>
<dbReference type="Pfam" id="PF10357">
    <property type="entry name" value="WH_KIN17"/>
    <property type="match status" value="1"/>
</dbReference>
<comment type="similarity">
    <text evidence="2">Belongs to the UDPGP type 1 family.</text>
</comment>
<evidence type="ECO:0000256" key="5">
    <source>
        <dbReference type="ARBA" id="ARBA00019048"/>
    </source>
</evidence>
<evidence type="ECO:0000256" key="9">
    <source>
        <dbReference type="ARBA" id="ARBA00022771"/>
    </source>
</evidence>
<dbReference type="Pfam" id="PF25092">
    <property type="entry name" value="SH3_KIN17_C"/>
    <property type="match status" value="1"/>
</dbReference>
<comment type="caution">
    <text evidence="17">The sequence shown here is derived from an EMBL/GenBank/DDBJ whole genome shotgun (WGS) entry which is preliminary data.</text>
</comment>
<dbReference type="FunFam" id="3.90.550.10:FF:000002">
    <property type="entry name" value="UTP--glucose-1-phosphate uridylyltransferase"/>
    <property type="match status" value="1"/>
</dbReference>
<dbReference type="AlphaFoldDB" id="A0A0V1K8B3"/>
<keyword evidence="9" id="KW-0863">Zinc-finger</keyword>
<feature type="domain" description="DNA/RNA-binding protein Kin17 WH-like" evidence="16">
    <location>
        <begin position="61"/>
        <end position="185"/>
    </location>
</feature>
<feature type="region of interest" description="Disordered" evidence="15">
    <location>
        <begin position="238"/>
        <end position="260"/>
    </location>
</feature>
<evidence type="ECO:0000256" key="12">
    <source>
        <dbReference type="ARBA" id="ARBA00031959"/>
    </source>
</evidence>
<protein>
    <recommendedName>
        <fullName evidence="5">UTP--glucose-1-phosphate uridylyltransferase</fullName>
        <ecNumber evidence="4">2.7.7.9</ecNumber>
    </recommendedName>
    <alternativeName>
        <fullName evidence="12">UDP-glucose pyrophosphorylase</fullName>
    </alternativeName>
</protein>
<dbReference type="Gene3D" id="2.30.30.140">
    <property type="match status" value="1"/>
</dbReference>
<dbReference type="GO" id="GO:0006011">
    <property type="term" value="P:UDP-alpha-D-glucose metabolic process"/>
    <property type="evidence" value="ECO:0007669"/>
    <property type="project" value="InterPro"/>
</dbReference>
<comment type="subunit">
    <text evidence="3">Homooctamer.</text>
</comment>
<dbReference type="GO" id="GO:0008270">
    <property type="term" value="F:zinc ion binding"/>
    <property type="evidence" value="ECO:0007669"/>
    <property type="project" value="UniProtKB-KW"/>
</dbReference>
<dbReference type="EMBL" id="JYDV01000009">
    <property type="protein sequence ID" value="KRZ43470.1"/>
    <property type="molecule type" value="Genomic_DNA"/>
</dbReference>
<dbReference type="Gene3D" id="3.90.550.10">
    <property type="entry name" value="Spore Coat Polysaccharide Biosynthesis Protein SpsA, Chain A"/>
    <property type="match status" value="1"/>
</dbReference>
<dbReference type="InterPro" id="IPR016267">
    <property type="entry name" value="UDPGP_trans"/>
</dbReference>
<dbReference type="SMART" id="SM01253">
    <property type="entry name" value="Kin17_mid"/>
    <property type="match status" value="1"/>
</dbReference>
<evidence type="ECO:0000256" key="4">
    <source>
        <dbReference type="ARBA" id="ARBA00012415"/>
    </source>
</evidence>
<evidence type="ECO:0000256" key="1">
    <source>
        <dbReference type="ARBA" id="ARBA00008517"/>
    </source>
</evidence>
<dbReference type="InterPro" id="IPR036236">
    <property type="entry name" value="Znf_C2H2_sf"/>
</dbReference>
<keyword evidence="10" id="KW-0862">Zinc</keyword>
<evidence type="ECO:0000256" key="6">
    <source>
        <dbReference type="ARBA" id="ARBA00022679"/>
    </source>
</evidence>
<proteinExistence type="inferred from homology"/>
<keyword evidence="14" id="KW-0175">Coiled coil</keyword>
<evidence type="ECO:0000256" key="11">
    <source>
        <dbReference type="ARBA" id="ARBA00023579"/>
    </source>
</evidence>
<dbReference type="Proteomes" id="UP000054826">
    <property type="component" value="Unassembled WGS sequence"/>
</dbReference>
<dbReference type="FunFam" id="2.160.10.10:FF:000001">
    <property type="entry name" value="UTP--glucose-1-phosphate uridylyltransferase"/>
    <property type="match status" value="1"/>
</dbReference>
<dbReference type="Pfam" id="PF01704">
    <property type="entry name" value="UDPGP"/>
    <property type="match status" value="1"/>
</dbReference>
<accession>A0A0V1K8B3</accession>
<comment type="catalytic activity">
    <reaction evidence="13">
        <text>alpha-D-glucose 1-phosphate + UTP + H(+) = UDP-alpha-D-glucose + diphosphate</text>
        <dbReference type="Rhea" id="RHEA:19889"/>
        <dbReference type="ChEBI" id="CHEBI:15378"/>
        <dbReference type="ChEBI" id="CHEBI:33019"/>
        <dbReference type="ChEBI" id="CHEBI:46398"/>
        <dbReference type="ChEBI" id="CHEBI:58601"/>
        <dbReference type="ChEBI" id="CHEBI:58885"/>
        <dbReference type="EC" id="2.7.7.9"/>
    </reaction>
    <physiologicalReaction direction="left-to-right" evidence="13">
        <dbReference type="Rhea" id="RHEA:19890"/>
    </physiologicalReaction>
</comment>
<feature type="coiled-coil region" evidence="14">
    <location>
        <begin position="170"/>
        <end position="201"/>
    </location>
</feature>
<dbReference type="EC" id="2.7.7.9" evidence="4"/>
<evidence type="ECO:0000256" key="2">
    <source>
        <dbReference type="ARBA" id="ARBA00010401"/>
    </source>
</evidence>
<dbReference type="InterPro" id="IPR041995">
    <property type="entry name" value="KOW_KIN17"/>
</dbReference>
<dbReference type="InterPro" id="IPR056767">
    <property type="entry name" value="C2H2-Znf_KIN17"/>
</dbReference>
<name>A0A0V1K8B3_TRIPS</name>
<evidence type="ECO:0000313" key="18">
    <source>
        <dbReference type="Proteomes" id="UP000054826"/>
    </source>
</evidence>
<dbReference type="InterPro" id="IPR029044">
    <property type="entry name" value="Nucleotide-diphossugar_trans"/>
</dbReference>
<dbReference type="GO" id="GO:0005634">
    <property type="term" value="C:nucleus"/>
    <property type="evidence" value="ECO:0007669"/>
    <property type="project" value="UniProtKB-ARBA"/>
</dbReference>
<evidence type="ECO:0000256" key="15">
    <source>
        <dbReference type="SAM" id="MobiDB-lite"/>
    </source>
</evidence>
<dbReference type="InterPro" id="IPR038254">
    <property type="entry name" value="KIN17_WH-like_sf"/>
</dbReference>
<evidence type="ECO:0000259" key="16">
    <source>
        <dbReference type="SMART" id="SM01253"/>
    </source>
</evidence>
<dbReference type="Gene3D" id="2.30.30.30">
    <property type="match status" value="1"/>
</dbReference>
<sequence length="877" mass="100691">LFFWRTLLSMPKHEPFTPKAISNRIKAKGLQKLRWFCQMCQKQCRDQNGFKCHLTSESHQRQLLLFAESPGRFLGQYSGEFKKGFLDILTRQFGTKRVKANTVYQEYIKDRNHVHMNSTCWFTLTGFVNYLGRTGICKIDQTEKGWFIQYIDRSLEERREKMAKKVKMDMDDEERMRDMIMKQAERARERLKETGELEEEASYSELKKSDDQKIQFKLPKMVPVKDTLKPIEVLSNAVKSSTDKKHEKPSTSKSVKRPKSALDEIKEAEEMYKEKKNRTDCWLHPGIVVKIISKRYGERLNNEKGVITSVKEERFACLQLLSDEDTTVTVDQKHLETVIPALNRTVLIVNGAYRGQKATLESVNEKNYSASVRISEGVIRGRLLENRIFGVAVLYFVMNCSSEKNPMRWRKNQKIGRMLRKERPWINWKIQFSGFKDLFARFLQVKPTVNWNQIKPLPEETIKPYNDLTEPSTDKVRSLLSKMVIVKLNGGLGTSMGCKGPKSLIPVRHDLTFLDLTMQQIEHLNLTHDVDIPLVLMNSFNTDQDTKRALRKYRNVKVCVHSFNQSCYPRINKETLMPISSSLRNMDGEAWYPPGHGDFYQAFCNSGLLDKFIQSGKEYCFVSNIDNLGATLDLKILNAIIENGNEFVMELTDKTRADVKGGTLIFYEGSLRLLELAQVPKDNKDEFYSVTKFKYFNTNNMWVNLKRMKELVISKKMEMEIIVNAKTLESGIEVLQLETAAGAGIKNFQGAVGFVVPRSRFLPVKKTQDLLLVKSNLYDLANGCLILSNKRTFSPVPLVKLGSSFEKVSDFTKRFPGIPDLLECDHLTVSGDVWFGKGIKLRGTVIIIANHGDRIDIPPGALLANKIVSGNLRIMDH</sequence>
<comment type="function">
    <text evidence="11">UTP--glucose-1-phosphate uridylyltransferase catalyzing the conversion of glucose-1-phosphate into UDP-glucose, a crucial precursor for the production of glycogen.</text>
</comment>
<keyword evidence="7 17" id="KW-0548">Nucleotidyltransferase</keyword>
<comment type="similarity">
    <text evidence="1">Belongs to the KIN17 family.</text>
</comment>
<evidence type="ECO:0000256" key="3">
    <source>
        <dbReference type="ARBA" id="ARBA00011823"/>
    </source>
</evidence>
<dbReference type="GO" id="GO:0005978">
    <property type="term" value="P:glycogen biosynthetic process"/>
    <property type="evidence" value="ECO:0007669"/>
    <property type="project" value="UniProtKB-UniPathway"/>
</dbReference>
<dbReference type="Pfam" id="PF18131">
    <property type="entry name" value="KN17_SH3"/>
    <property type="match status" value="1"/>
</dbReference>
<feature type="non-terminal residue" evidence="17">
    <location>
        <position position="1"/>
    </location>
</feature>
<organism evidence="17 18">
    <name type="scientific">Trichinella pseudospiralis</name>
    <name type="common">Parasitic roundworm</name>
    <dbReference type="NCBI Taxonomy" id="6337"/>
    <lineage>
        <taxon>Eukaryota</taxon>
        <taxon>Metazoa</taxon>
        <taxon>Ecdysozoa</taxon>
        <taxon>Nematoda</taxon>
        <taxon>Enoplea</taxon>
        <taxon>Dorylaimia</taxon>
        <taxon>Trichinellida</taxon>
        <taxon>Trichinellidae</taxon>
        <taxon>Trichinella</taxon>
    </lineage>
</organism>
<dbReference type="Gene3D" id="1.10.10.2030">
    <property type="entry name" value="DNA/RNA-binding protein Kin17, conserved domain"/>
    <property type="match status" value="1"/>
</dbReference>
<feature type="compositionally biased region" description="Basic and acidic residues" evidence="15">
    <location>
        <begin position="241"/>
        <end position="250"/>
    </location>
</feature>
<evidence type="ECO:0000313" key="17">
    <source>
        <dbReference type="EMBL" id="KRZ43470.1"/>
    </source>
</evidence>
<evidence type="ECO:0000256" key="13">
    <source>
        <dbReference type="ARBA" id="ARBA00047432"/>
    </source>
</evidence>
<dbReference type="InterPro" id="IPR014722">
    <property type="entry name" value="Rib_uL2_dom2"/>
</dbReference>